<comment type="caution">
    <text evidence="1">The sequence shown here is derived from an EMBL/GenBank/DDBJ whole genome shotgun (WGS) entry which is preliminary data.</text>
</comment>
<gene>
    <name evidence="1" type="ORF">C8F04DRAFT_1343396</name>
</gene>
<dbReference type="AlphaFoldDB" id="A0AAD6XE61"/>
<evidence type="ECO:0000313" key="1">
    <source>
        <dbReference type="EMBL" id="KAJ7045005.1"/>
    </source>
</evidence>
<organism evidence="1 2">
    <name type="scientific">Mycena alexandri</name>
    <dbReference type="NCBI Taxonomy" id="1745969"/>
    <lineage>
        <taxon>Eukaryota</taxon>
        <taxon>Fungi</taxon>
        <taxon>Dikarya</taxon>
        <taxon>Basidiomycota</taxon>
        <taxon>Agaricomycotina</taxon>
        <taxon>Agaricomycetes</taxon>
        <taxon>Agaricomycetidae</taxon>
        <taxon>Agaricales</taxon>
        <taxon>Marasmiineae</taxon>
        <taxon>Mycenaceae</taxon>
        <taxon>Mycena</taxon>
    </lineage>
</organism>
<reference evidence="1" key="1">
    <citation type="submission" date="2023-03" db="EMBL/GenBank/DDBJ databases">
        <title>Massive genome expansion in bonnet fungi (Mycena s.s.) driven by repeated elements and novel gene families across ecological guilds.</title>
        <authorList>
            <consortium name="Lawrence Berkeley National Laboratory"/>
            <person name="Harder C.B."/>
            <person name="Miyauchi S."/>
            <person name="Viragh M."/>
            <person name="Kuo A."/>
            <person name="Thoen E."/>
            <person name="Andreopoulos B."/>
            <person name="Lu D."/>
            <person name="Skrede I."/>
            <person name="Drula E."/>
            <person name="Henrissat B."/>
            <person name="Morin E."/>
            <person name="Kohler A."/>
            <person name="Barry K."/>
            <person name="LaButti K."/>
            <person name="Morin E."/>
            <person name="Salamov A."/>
            <person name="Lipzen A."/>
            <person name="Mereny Z."/>
            <person name="Hegedus B."/>
            <person name="Baldrian P."/>
            <person name="Stursova M."/>
            <person name="Weitz H."/>
            <person name="Taylor A."/>
            <person name="Grigoriev I.V."/>
            <person name="Nagy L.G."/>
            <person name="Martin F."/>
            <person name="Kauserud H."/>
        </authorList>
    </citation>
    <scope>NUCLEOTIDE SEQUENCE</scope>
    <source>
        <strain evidence="1">CBHHK200</strain>
    </source>
</reference>
<proteinExistence type="predicted"/>
<keyword evidence="2" id="KW-1185">Reference proteome</keyword>
<dbReference type="EMBL" id="JARJCM010000005">
    <property type="protein sequence ID" value="KAJ7045005.1"/>
    <property type="molecule type" value="Genomic_DNA"/>
</dbReference>
<dbReference type="Proteomes" id="UP001218188">
    <property type="component" value="Unassembled WGS sequence"/>
</dbReference>
<sequence>MPPSLDRLPLLIMTFTLLWGDGLTWFFSSRTTIQSGVDYRARLEHQLKNNVYILRTMPSDGEPSTQVVLKIARDAGEIAALELEARFYTKELKTLQGTFVPWFYGIYHGDVDGVPVACCPATKRTGVMHCDLDNGRQFVLSGKNVKIVDFSVAVPHRCPGAMPTLHPGMGSAPTGCKELLMLEERYGIYSGESFPIVNAPIRCLAEGNPLQLLARRFGMMG</sequence>
<accession>A0AAD6XE61</accession>
<name>A0AAD6XE61_9AGAR</name>
<evidence type="ECO:0000313" key="2">
    <source>
        <dbReference type="Proteomes" id="UP001218188"/>
    </source>
</evidence>
<protein>
    <submittedName>
        <fullName evidence="1">Uncharacterized protein</fullName>
    </submittedName>
</protein>